<reference evidence="5" key="1">
    <citation type="submission" date="2021-02" db="EMBL/GenBank/DDBJ databases">
        <authorList>
            <person name="Nowell W R."/>
        </authorList>
    </citation>
    <scope>NUCLEOTIDE SEQUENCE</scope>
</reference>
<dbReference type="Gene3D" id="1.25.40.10">
    <property type="entry name" value="Tetratricopeptide repeat domain"/>
    <property type="match status" value="1"/>
</dbReference>
<dbReference type="EMBL" id="CAJNOE010000392">
    <property type="protein sequence ID" value="CAF1191065.1"/>
    <property type="molecule type" value="Genomic_DNA"/>
</dbReference>
<dbReference type="SUPFAM" id="SSF48452">
    <property type="entry name" value="TPR-like"/>
    <property type="match status" value="1"/>
</dbReference>
<keyword evidence="2 3" id="KW-0802">TPR repeat</keyword>
<dbReference type="Proteomes" id="UP000663860">
    <property type="component" value="Unassembled WGS sequence"/>
</dbReference>
<evidence type="ECO:0000256" key="3">
    <source>
        <dbReference type="PROSITE-ProRule" id="PRU00339"/>
    </source>
</evidence>
<protein>
    <recommendedName>
        <fullName evidence="7">Tetratricopeptide repeat protein</fullName>
    </recommendedName>
</protein>
<evidence type="ECO:0008006" key="7">
    <source>
        <dbReference type="Google" id="ProtNLM"/>
    </source>
</evidence>
<evidence type="ECO:0000256" key="1">
    <source>
        <dbReference type="ARBA" id="ARBA00022737"/>
    </source>
</evidence>
<dbReference type="EMBL" id="CAJOBB010000373">
    <property type="protein sequence ID" value="CAF3664403.1"/>
    <property type="molecule type" value="Genomic_DNA"/>
</dbReference>
<dbReference type="Proteomes" id="UP000663868">
    <property type="component" value="Unassembled WGS sequence"/>
</dbReference>
<dbReference type="Pfam" id="PF13424">
    <property type="entry name" value="TPR_12"/>
    <property type="match status" value="1"/>
</dbReference>
<evidence type="ECO:0000256" key="2">
    <source>
        <dbReference type="ARBA" id="ARBA00022803"/>
    </source>
</evidence>
<dbReference type="InterPro" id="IPR011990">
    <property type="entry name" value="TPR-like_helical_dom_sf"/>
</dbReference>
<dbReference type="PANTHER" id="PTHR45641:SF19">
    <property type="entry name" value="NEPHROCYSTIN-3"/>
    <property type="match status" value="1"/>
</dbReference>
<dbReference type="PANTHER" id="PTHR45641">
    <property type="entry name" value="TETRATRICOPEPTIDE REPEAT PROTEIN (AFU_ORTHOLOGUE AFUA_6G03870)"/>
    <property type="match status" value="1"/>
</dbReference>
<comment type="caution">
    <text evidence="5">The sequence shown here is derived from an EMBL/GenBank/DDBJ whole genome shotgun (WGS) entry which is preliminary data.</text>
</comment>
<evidence type="ECO:0000313" key="4">
    <source>
        <dbReference type="EMBL" id="CAF1191065.1"/>
    </source>
</evidence>
<accession>A0A818SAX1</accession>
<feature type="repeat" description="TPR" evidence="3">
    <location>
        <begin position="26"/>
        <end position="59"/>
    </location>
</feature>
<dbReference type="AlphaFoldDB" id="A0A818SAX1"/>
<sequence>MNEYDSAEKYYRDLLKKLPPNDPSLPSLYYKYGLLIKEKGDYDSSLQWFHKSLEMSLRTTPSDYINIAGTYCCIGDNHQMKGDYNEALNWYNKRIELFKYGKFI</sequence>
<evidence type="ECO:0000313" key="5">
    <source>
        <dbReference type="EMBL" id="CAF3664403.1"/>
    </source>
</evidence>
<name>A0A818SAX1_9BILA</name>
<evidence type="ECO:0000313" key="6">
    <source>
        <dbReference type="Proteomes" id="UP000663868"/>
    </source>
</evidence>
<dbReference type="InterPro" id="IPR019734">
    <property type="entry name" value="TPR_rpt"/>
</dbReference>
<dbReference type="PROSITE" id="PS50005">
    <property type="entry name" value="TPR"/>
    <property type="match status" value="1"/>
</dbReference>
<organism evidence="5 6">
    <name type="scientific">Adineta steineri</name>
    <dbReference type="NCBI Taxonomy" id="433720"/>
    <lineage>
        <taxon>Eukaryota</taxon>
        <taxon>Metazoa</taxon>
        <taxon>Spiralia</taxon>
        <taxon>Gnathifera</taxon>
        <taxon>Rotifera</taxon>
        <taxon>Eurotatoria</taxon>
        <taxon>Bdelloidea</taxon>
        <taxon>Adinetida</taxon>
        <taxon>Adinetidae</taxon>
        <taxon>Adineta</taxon>
    </lineage>
</organism>
<gene>
    <name evidence="4" type="ORF">IZO911_LOCUS28043</name>
    <name evidence="5" type="ORF">KXQ929_LOCUS8538</name>
</gene>
<proteinExistence type="predicted"/>
<keyword evidence="1" id="KW-0677">Repeat</keyword>